<gene>
    <name evidence="1" type="ORF">Saso_48070</name>
</gene>
<comment type="caution">
    <text evidence="1">The sequence shown here is derived from an EMBL/GenBank/DDBJ whole genome shotgun (WGS) entry which is preliminary data.</text>
</comment>
<evidence type="ECO:0000313" key="1">
    <source>
        <dbReference type="EMBL" id="GHI63157.1"/>
    </source>
</evidence>
<dbReference type="EMBL" id="BNEB01000005">
    <property type="protein sequence ID" value="GHI63157.1"/>
    <property type="molecule type" value="Genomic_DNA"/>
</dbReference>
<reference evidence="2" key="1">
    <citation type="submission" date="2023-07" db="EMBL/GenBank/DDBJ databases">
        <title>Whole genome shotgun sequence of Streptomyces cacaoi subsp. asoensis NBRC 13813.</title>
        <authorList>
            <person name="Komaki H."/>
            <person name="Tamura T."/>
        </authorList>
    </citation>
    <scope>NUCLEOTIDE SEQUENCE [LARGE SCALE GENOMIC DNA]</scope>
    <source>
        <strain evidence="2">NBRC 13813</strain>
    </source>
</reference>
<dbReference type="GeneID" id="91472652"/>
<organism evidence="1 2">
    <name type="scientific">Streptomyces asoensis</name>
    <dbReference type="NCBI Taxonomy" id="249586"/>
    <lineage>
        <taxon>Bacteria</taxon>
        <taxon>Bacillati</taxon>
        <taxon>Actinomycetota</taxon>
        <taxon>Actinomycetes</taxon>
        <taxon>Kitasatosporales</taxon>
        <taxon>Streptomycetaceae</taxon>
        <taxon>Streptomyces</taxon>
    </lineage>
</organism>
<sequence>MSVHTSAPPYPHLLAWFTAGTPDTAAITRELTAMAEHGHLTRLLTALRLHGEIAAFRSALQVAFPQLDLAAPKFQDPRQNLQVLNGDGLKTVGAACLAAIGNGTPEPAFDTKLLTSDDNGLFYAGVPVFATVDGVRRRVFVSGGKIHITSADHVLKGWLQRQDADVTVQQIHGVEPDAQESGYNALEAAGNLVWTCSFGKLDTPVDIIRAIARSDAFGEINWGVSYCTAAWVSSLMPTLSTKGTVRLPGGTVTIGQNVHSGVVMGSAWVQGMDKLDCKQAQFPQAWSLGVTGVLCARAAQNAELKTITTFCGYLKAKFASQDQAPKAELERRIEYLVTAYPQQKEALRRLPKIQEYYSRFF</sequence>
<evidence type="ECO:0000313" key="2">
    <source>
        <dbReference type="Proteomes" id="UP000649259"/>
    </source>
</evidence>
<dbReference type="Proteomes" id="UP000649259">
    <property type="component" value="Unassembled WGS sequence"/>
</dbReference>
<proteinExistence type="predicted"/>
<name>A0ABQ3S548_9ACTN</name>
<keyword evidence="2" id="KW-1185">Reference proteome</keyword>
<accession>A0ABQ3S548</accession>
<dbReference type="RefSeq" id="WP_189921882.1">
    <property type="nucleotide sequence ID" value="NZ_BMSI01000005.1"/>
</dbReference>
<protein>
    <submittedName>
        <fullName evidence="1">Uncharacterized protein</fullName>
    </submittedName>
</protein>